<keyword evidence="2" id="KW-1185">Reference proteome</keyword>
<evidence type="ECO:0000313" key="1">
    <source>
        <dbReference type="EMBL" id="MBB4066752.1"/>
    </source>
</evidence>
<evidence type="ECO:0000313" key="2">
    <source>
        <dbReference type="Proteomes" id="UP000528286"/>
    </source>
</evidence>
<keyword evidence="1" id="KW-0808">Transferase</keyword>
<accession>A0A7W6JAA4</accession>
<organism evidence="1 2">
    <name type="scientific">Gellertiella hungarica</name>
    <dbReference type="NCBI Taxonomy" id="1572859"/>
    <lineage>
        <taxon>Bacteria</taxon>
        <taxon>Pseudomonadati</taxon>
        <taxon>Pseudomonadota</taxon>
        <taxon>Alphaproteobacteria</taxon>
        <taxon>Hyphomicrobiales</taxon>
        <taxon>Rhizobiaceae</taxon>
        <taxon>Gellertiella</taxon>
    </lineage>
</organism>
<gene>
    <name evidence="1" type="ORF">GGR23_003970</name>
</gene>
<dbReference type="AlphaFoldDB" id="A0A7W6JAA4"/>
<comment type="caution">
    <text evidence="1">The sequence shown here is derived from an EMBL/GenBank/DDBJ whole genome shotgun (WGS) entry which is preliminary data.</text>
</comment>
<reference evidence="1 2" key="1">
    <citation type="submission" date="2020-08" db="EMBL/GenBank/DDBJ databases">
        <title>Genomic Encyclopedia of Type Strains, Phase IV (KMG-IV): sequencing the most valuable type-strain genomes for metagenomic binning, comparative biology and taxonomic classification.</title>
        <authorList>
            <person name="Goeker M."/>
        </authorList>
    </citation>
    <scope>NUCLEOTIDE SEQUENCE [LARGE SCALE GENOMIC DNA]</scope>
    <source>
        <strain evidence="1 2">DSM 29853</strain>
    </source>
</reference>
<dbReference type="GO" id="GO:0016301">
    <property type="term" value="F:kinase activity"/>
    <property type="evidence" value="ECO:0007669"/>
    <property type="project" value="UniProtKB-KW"/>
</dbReference>
<dbReference type="Proteomes" id="UP000528286">
    <property type="component" value="Unassembled WGS sequence"/>
</dbReference>
<sequence>MAALAPLVGLAGAGGAASSLGAVLGLAGSVVGAVGEYQAGQYAADQSKRAAEIGRVQADQIDANYRDELNSTISNIRSIRAAAGVAGNTPTAMAFEDKQRQVSDRERQIDVGSRRMQANQDDADARFRRSASKFALFGGVASGLSKFYGA</sequence>
<keyword evidence="1" id="KW-0418">Kinase</keyword>
<protein>
    <submittedName>
        <fullName evidence="1">Sugar/nucleoside kinase (Ribokinase family)</fullName>
    </submittedName>
</protein>
<proteinExistence type="predicted"/>
<dbReference type="EMBL" id="JACIEZ010000011">
    <property type="protein sequence ID" value="MBB4066752.1"/>
    <property type="molecule type" value="Genomic_DNA"/>
</dbReference>
<dbReference type="RefSeq" id="WP_246365908.1">
    <property type="nucleotide sequence ID" value="NZ_JACIEZ010000011.1"/>
</dbReference>
<name>A0A7W6JAA4_9HYPH</name>